<evidence type="ECO:0000313" key="1">
    <source>
        <dbReference type="EMBL" id="RYU96483.1"/>
    </source>
</evidence>
<protein>
    <recommendedName>
        <fullName evidence="3">Lipocalin-like domain-containing protein</fullName>
    </recommendedName>
</protein>
<name>A0A4Q5M3L0_9BACT</name>
<dbReference type="PROSITE" id="PS51257">
    <property type="entry name" value="PROKAR_LIPOPROTEIN"/>
    <property type="match status" value="1"/>
</dbReference>
<dbReference type="Proteomes" id="UP000293162">
    <property type="component" value="Unassembled WGS sequence"/>
</dbReference>
<gene>
    <name evidence="1" type="ORF">EWM59_06620</name>
</gene>
<proteinExistence type="predicted"/>
<reference evidence="1 2" key="1">
    <citation type="submission" date="2019-02" db="EMBL/GenBank/DDBJ databases">
        <title>Bacterial novel species Emticicia sp. 17J42-9 isolated from soil.</title>
        <authorList>
            <person name="Jung H.-Y."/>
        </authorList>
    </citation>
    <scope>NUCLEOTIDE SEQUENCE [LARGE SCALE GENOMIC DNA]</scope>
    <source>
        <strain evidence="1 2">17J42-9</strain>
    </source>
</reference>
<dbReference type="AlphaFoldDB" id="A0A4Q5M3L0"/>
<dbReference type="OrthoDB" id="953591at2"/>
<organism evidence="1 2">
    <name type="scientific">Emticicia agri</name>
    <dbReference type="NCBI Taxonomy" id="2492393"/>
    <lineage>
        <taxon>Bacteria</taxon>
        <taxon>Pseudomonadati</taxon>
        <taxon>Bacteroidota</taxon>
        <taxon>Cytophagia</taxon>
        <taxon>Cytophagales</taxon>
        <taxon>Leadbetterellaceae</taxon>
        <taxon>Emticicia</taxon>
    </lineage>
</organism>
<dbReference type="RefSeq" id="WP_130020158.1">
    <property type="nucleotide sequence ID" value="NZ_SEWF01000007.1"/>
</dbReference>
<accession>A0A4Q5M3L0</accession>
<evidence type="ECO:0008006" key="3">
    <source>
        <dbReference type="Google" id="ProtNLM"/>
    </source>
</evidence>
<comment type="caution">
    <text evidence="1">The sequence shown here is derived from an EMBL/GenBank/DDBJ whole genome shotgun (WGS) entry which is preliminary data.</text>
</comment>
<sequence>MKKLLTLVFISLLFSCKESKPEPGNGIVGKWKLTSYCKPSGTNTCTNTTVPDNKRVFVEFSGKGSFNETYQGTIPVEYAFLGCGSGSYEMESGDVRIRALCMSSTFGRLVKIKSVSAKKLILIPFDNGEYVFERE</sequence>
<dbReference type="EMBL" id="SEWF01000007">
    <property type="protein sequence ID" value="RYU96483.1"/>
    <property type="molecule type" value="Genomic_DNA"/>
</dbReference>
<keyword evidence="2" id="KW-1185">Reference proteome</keyword>
<evidence type="ECO:0000313" key="2">
    <source>
        <dbReference type="Proteomes" id="UP000293162"/>
    </source>
</evidence>